<sequence>MRRTDLSRIAATVHRVAGGASVAEVREGQAGGVLIELRHGGRTVVVENAHGLWRVSVGSPASGESTPPRALFATLEEALAVAAHLLHEEEHGPGRAAEPASRLRPDPPSRPPPPVAARNPRRRPPGPSRFR</sequence>
<dbReference type="EMBL" id="BAAABY010000045">
    <property type="protein sequence ID" value="GAA0488512.1"/>
    <property type="molecule type" value="Genomic_DNA"/>
</dbReference>
<comment type="caution">
    <text evidence="2">The sequence shown here is derived from an EMBL/GenBank/DDBJ whole genome shotgun (WGS) entry which is preliminary data.</text>
</comment>
<name>A0ABP3KWS3_9ACTN</name>
<accession>A0ABP3KWS3</accession>
<evidence type="ECO:0000313" key="3">
    <source>
        <dbReference type="Proteomes" id="UP001500909"/>
    </source>
</evidence>
<reference evidence="3" key="1">
    <citation type="journal article" date="2019" name="Int. J. Syst. Evol. Microbiol.">
        <title>The Global Catalogue of Microorganisms (GCM) 10K type strain sequencing project: providing services to taxonomists for standard genome sequencing and annotation.</title>
        <authorList>
            <consortium name="The Broad Institute Genomics Platform"/>
            <consortium name="The Broad Institute Genome Sequencing Center for Infectious Disease"/>
            <person name="Wu L."/>
            <person name="Ma J."/>
        </authorList>
    </citation>
    <scope>NUCLEOTIDE SEQUENCE [LARGE SCALE GENOMIC DNA]</scope>
    <source>
        <strain evidence="3">JCM 4805</strain>
    </source>
</reference>
<proteinExistence type="predicted"/>
<evidence type="ECO:0000256" key="1">
    <source>
        <dbReference type="SAM" id="MobiDB-lite"/>
    </source>
</evidence>
<evidence type="ECO:0000313" key="2">
    <source>
        <dbReference type="EMBL" id="GAA0488512.1"/>
    </source>
</evidence>
<keyword evidence="3" id="KW-1185">Reference proteome</keyword>
<feature type="region of interest" description="Disordered" evidence="1">
    <location>
        <begin position="85"/>
        <end position="131"/>
    </location>
</feature>
<feature type="compositionally biased region" description="Basic residues" evidence="1">
    <location>
        <begin position="119"/>
        <end position="131"/>
    </location>
</feature>
<protein>
    <submittedName>
        <fullName evidence="2">Uncharacterized protein</fullName>
    </submittedName>
</protein>
<organism evidence="2 3">
    <name type="scientific">Streptomyces olivaceiscleroticus</name>
    <dbReference type="NCBI Taxonomy" id="68245"/>
    <lineage>
        <taxon>Bacteria</taxon>
        <taxon>Bacillati</taxon>
        <taxon>Actinomycetota</taxon>
        <taxon>Actinomycetes</taxon>
        <taxon>Kitasatosporales</taxon>
        <taxon>Streptomycetaceae</taxon>
        <taxon>Streptomyces</taxon>
    </lineage>
</organism>
<dbReference type="RefSeq" id="WP_346098642.1">
    <property type="nucleotide sequence ID" value="NZ_BAAABY010000045.1"/>
</dbReference>
<dbReference type="Proteomes" id="UP001500909">
    <property type="component" value="Unassembled WGS sequence"/>
</dbReference>
<gene>
    <name evidence="2" type="ORF">GCM10010361_61990</name>
</gene>